<keyword evidence="2" id="KW-1185">Reference proteome</keyword>
<evidence type="ECO:0000313" key="2">
    <source>
        <dbReference type="Proteomes" id="UP001054945"/>
    </source>
</evidence>
<dbReference type="Proteomes" id="UP001054945">
    <property type="component" value="Unassembled WGS sequence"/>
</dbReference>
<protein>
    <submittedName>
        <fullName evidence="1">Uncharacterized protein</fullName>
    </submittedName>
</protein>
<sequence>MVEKFRLESRGAWNEPIKRPAQKPSRDCFSSAIPQCSLIKPKVFPPELTPVWCRAAEQPNRGLLLGTEHKQDFSSHTKYSFRLLRYCVYPYLWLHYALSKKSGRRFSGSRVQNP</sequence>
<proteinExistence type="predicted"/>
<evidence type="ECO:0000313" key="1">
    <source>
        <dbReference type="EMBL" id="GIX83334.1"/>
    </source>
</evidence>
<dbReference type="EMBL" id="BPLR01020859">
    <property type="protein sequence ID" value="GIX83334.1"/>
    <property type="molecule type" value="Genomic_DNA"/>
</dbReference>
<comment type="caution">
    <text evidence="1">The sequence shown here is derived from an EMBL/GenBank/DDBJ whole genome shotgun (WGS) entry which is preliminary data.</text>
</comment>
<organism evidence="1 2">
    <name type="scientific">Caerostris extrusa</name>
    <name type="common">Bark spider</name>
    <name type="synonym">Caerostris bankana</name>
    <dbReference type="NCBI Taxonomy" id="172846"/>
    <lineage>
        <taxon>Eukaryota</taxon>
        <taxon>Metazoa</taxon>
        <taxon>Ecdysozoa</taxon>
        <taxon>Arthropoda</taxon>
        <taxon>Chelicerata</taxon>
        <taxon>Arachnida</taxon>
        <taxon>Araneae</taxon>
        <taxon>Araneomorphae</taxon>
        <taxon>Entelegynae</taxon>
        <taxon>Araneoidea</taxon>
        <taxon>Araneidae</taxon>
        <taxon>Caerostris</taxon>
    </lineage>
</organism>
<accession>A0AAV4NEU7</accession>
<gene>
    <name evidence="1" type="ORF">CEXT_500681</name>
</gene>
<reference evidence="1 2" key="1">
    <citation type="submission" date="2021-06" db="EMBL/GenBank/DDBJ databases">
        <title>Caerostris extrusa draft genome.</title>
        <authorList>
            <person name="Kono N."/>
            <person name="Arakawa K."/>
        </authorList>
    </citation>
    <scope>NUCLEOTIDE SEQUENCE [LARGE SCALE GENOMIC DNA]</scope>
</reference>
<name>A0AAV4NEU7_CAEEX</name>
<dbReference type="AlphaFoldDB" id="A0AAV4NEU7"/>